<reference evidence="2 3" key="1">
    <citation type="submission" date="2017-11" db="EMBL/GenBank/DDBJ databases">
        <title>Complete genome sequence of Spiroplasma clarkii CN-5 (DSM 19994).</title>
        <authorList>
            <person name="Tsai Y.-M."/>
            <person name="Chang A."/>
            <person name="Lo W.-S."/>
            <person name="Kuo C.-H."/>
        </authorList>
    </citation>
    <scope>NUCLEOTIDE SEQUENCE [LARGE SCALE GENOMIC DNA]</scope>
    <source>
        <strain evidence="2 3">CN-5</strain>
    </source>
</reference>
<dbReference type="RefSeq" id="WP_100254029.1">
    <property type="nucleotide sequence ID" value="NZ_CP024870.1"/>
</dbReference>
<dbReference type="SUPFAM" id="SSF55804">
    <property type="entry name" value="Phoshotransferase/anion transport protein"/>
    <property type="match status" value="1"/>
</dbReference>
<dbReference type="GO" id="GO:0030295">
    <property type="term" value="F:protein kinase activator activity"/>
    <property type="evidence" value="ECO:0007669"/>
    <property type="project" value="TreeGrafter"/>
</dbReference>
<dbReference type="InterPro" id="IPR051541">
    <property type="entry name" value="PTS_SugarTrans_NitroReg"/>
</dbReference>
<dbReference type="Proteomes" id="UP000231179">
    <property type="component" value="Chromosome"/>
</dbReference>
<accession>A0A2K8KGU4</accession>
<dbReference type="PROSITE" id="PS51094">
    <property type="entry name" value="PTS_EIIA_TYPE_2"/>
    <property type="match status" value="1"/>
</dbReference>
<evidence type="ECO:0000313" key="2">
    <source>
        <dbReference type="EMBL" id="ATX70462.1"/>
    </source>
</evidence>
<keyword evidence="3" id="KW-1185">Reference proteome</keyword>
<dbReference type="Gene3D" id="3.40.930.10">
    <property type="entry name" value="Mannitol-specific EII, Chain A"/>
    <property type="match status" value="1"/>
</dbReference>
<gene>
    <name evidence="2" type="primary">cmtB</name>
    <name evidence="2" type="ORF">SCLAR_v1c01310</name>
</gene>
<dbReference type="PROSITE" id="PS00372">
    <property type="entry name" value="PTS_EIIA_TYPE_2_HIS"/>
    <property type="match status" value="1"/>
</dbReference>
<dbReference type="EMBL" id="CP024870">
    <property type="protein sequence ID" value="ATX70462.1"/>
    <property type="molecule type" value="Genomic_DNA"/>
</dbReference>
<feature type="domain" description="PTS EIIA type-2" evidence="1">
    <location>
        <begin position="1"/>
        <end position="137"/>
    </location>
</feature>
<proteinExistence type="predicted"/>
<dbReference type="Pfam" id="PF00359">
    <property type="entry name" value="PTS_EIIA_2"/>
    <property type="match status" value="1"/>
</dbReference>
<evidence type="ECO:0000313" key="3">
    <source>
        <dbReference type="Proteomes" id="UP000231179"/>
    </source>
</evidence>
<protein>
    <submittedName>
        <fullName evidence="2">PTS system, mannitol-specific IIA component</fullName>
    </submittedName>
</protein>
<organism evidence="2 3">
    <name type="scientific">Spiroplasma clarkii</name>
    <dbReference type="NCBI Taxonomy" id="2139"/>
    <lineage>
        <taxon>Bacteria</taxon>
        <taxon>Bacillati</taxon>
        <taxon>Mycoplasmatota</taxon>
        <taxon>Mollicutes</taxon>
        <taxon>Entomoplasmatales</taxon>
        <taxon>Spiroplasmataceae</taxon>
        <taxon>Spiroplasma</taxon>
    </lineage>
</organism>
<name>A0A2K8KGU4_9MOLU</name>
<dbReference type="InterPro" id="IPR016152">
    <property type="entry name" value="PTrfase/Anion_transptr"/>
</dbReference>
<dbReference type="AlphaFoldDB" id="A0A2K8KGU4"/>
<sequence length="138" mass="15622">MSNLNIKLDCQFKNKTEALESVLKTMSNSEVPQKYLDSIFEREKQASFNLGNQIAIPHGTYEASKLLTESKMFFWHLKNPILWDESEVSLIIALALVGDQQLETLQNIAINSMNETAFTELLTNPTIVKVNAFLEGEL</sequence>
<evidence type="ECO:0000259" key="1">
    <source>
        <dbReference type="PROSITE" id="PS51094"/>
    </source>
</evidence>
<dbReference type="PANTHER" id="PTHR47738">
    <property type="entry name" value="PTS SYSTEM FRUCTOSE-LIKE EIIA COMPONENT-RELATED"/>
    <property type="match status" value="1"/>
</dbReference>
<dbReference type="InterPro" id="IPR002178">
    <property type="entry name" value="PTS_EIIA_type-2_dom"/>
</dbReference>
<dbReference type="PANTHER" id="PTHR47738:SF4">
    <property type="entry name" value="PTS SYSTEM GALACTITOL-SPECIFIC EIIA COMPONENT"/>
    <property type="match status" value="1"/>
</dbReference>